<gene>
    <name evidence="1" type="ORF">K7432_002275</name>
</gene>
<accession>A0ABR2X1R3</accession>
<comment type="caution">
    <text evidence="1">The sequence shown here is derived from an EMBL/GenBank/DDBJ whole genome shotgun (WGS) entry which is preliminary data.</text>
</comment>
<evidence type="ECO:0000313" key="1">
    <source>
        <dbReference type="EMBL" id="KAK9767708.1"/>
    </source>
</evidence>
<dbReference type="EMBL" id="JASJQH010000059">
    <property type="protein sequence ID" value="KAK9767708.1"/>
    <property type="molecule type" value="Genomic_DNA"/>
</dbReference>
<keyword evidence="2" id="KW-1185">Reference proteome</keyword>
<evidence type="ECO:0000313" key="2">
    <source>
        <dbReference type="Proteomes" id="UP001479436"/>
    </source>
</evidence>
<reference evidence="1 2" key="1">
    <citation type="submission" date="2023-04" db="EMBL/GenBank/DDBJ databases">
        <title>Genome of Basidiobolus ranarum AG-B5.</title>
        <authorList>
            <person name="Stajich J.E."/>
            <person name="Carter-House D."/>
            <person name="Gryganskyi A."/>
        </authorList>
    </citation>
    <scope>NUCLEOTIDE SEQUENCE [LARGE SCALE GENOMIC DNA]</scope>
    <source>
        <strain evidence="1 2">AG-B5</strain>
    </source>
</reference>
<sequence>MPPAVTVERFFTSLPSSKATVSNLHGNCFEPMRETELLKILTALSEATTPNARKNILFSKSSVCWITCKQLGRIFYYLPFPAERRFATTLFAPKIIDRYHRQQDLFSSLKCDTPTEKSILHDIILQRR</sequence>
<dbReference type="Proteomes" id="UP001479436">
    <property type="component" value="Unassembled WGS sequence"/>
</dbReference>
<name>A0ABR2X1R3_9FUNG</name>
<organism evidence="1 2">
    <name type="scientific">Basidiobolus ranarum</name>
    <dbReference type="NCBI Taxonomy" id="34480"/>
    <lineage>
        <taxon>Eukaryota</taxon>
        <taxon>Fungi</taxon>
        <taxon>Fungi incertae sedis</taxon>
        <taxon>Zoopagomycota</taxon>
        <taxon>Entomophthoromycotina</taxon>
        <taxon>Basidiobolomycetes</taxon>
        <taxon>Basidiobolales</taxon>
        <taxon>Basidiobolaceae</taxon>
        <taxon>Basidiobolus</taxon>
    </lineage>
</organism>
<proteinExistence type="predicted"/>
<protein>
    <submittedName>
        <fullName evidence="1">Uncharacterized protein</fullName>
    </submittedName>
</protein>